<dbReference type="Proteomes" id="UP000554482">
    <property type="component" value="Unassembled WGS sequence"/>
</dbReference>
<organism evidence="1 2">
    <name type="scientific">Thalictrum thalictroides</name>
    <name type="common">Rue-anemone</name>
    <name type="synonym">Anemone thalictroides</name>
    <dbReference type="NCBI Taxonomy" id="46969"/>
    <lineage>
        <taxon>Eukaryota</taxon>
        <taxon>Viridiplantae</taxon>
        <taxon>Streptophyta</taxon>
        <taxon>Embryophyta</taxon>
        <taxon>Tracheophyta</taxon>
        <taxon>Spermatophyta</taxon>
        <taxon>Magnoliopsida</taxon>
        <taxon>Ranunculales</taxon>
        <taxon>Ranunculaceae</taxon>
        <taxon>Thalictroideae</taxon>
        <taxon>Thalictrum</taxon>
    </lineage>
</organism>
<comment type="caution">
    <text evidence="1">The sequence shown here is derived from an EMBL/GenBank/DDBJ whole genome shotgun (WGS) entry which is preliminary data.</text>
</comment>
<dbReference type="OrthoDB" id="288590at2759"/>
<protein>
    <submittedName>
        <fullName evidence="1">Uncharacterized protein</fullName>
    </submittedName>
</protein>
<sequence>MMRKNSQVWEMELNTGSEGFLITNNDDNPNISPVSSDVPVIDLSLVCDGNEEEIKKLAGLCLRRLGIFPGI</sequence>
<dbReference type="AlphaFoldDB" id="A0A7J6VFC1"/>
<reference evidence="1 2" key="1">
    <citation type="submission" date="2020-06" db="EMBL/GenBank/DDBJ databases">
        <title>Transcriptomic and genomic resources for Thalictrum thalictroides and T. hernandezii: Facilitating candidate gene discovery in an emerging model plant lineage.</title>
        <authorList>
            <person name="Arias T."/>
            <person name="Riano-Pachon D.M."/>
            <person name="Di Stilio V.S."/>
        </authorList>
    </citation>
    <scope>NUCLEOTIDE SEQUENCE [LARGE SCALE GENOMIC DNA]</scope>
    <source>
        <strain evidence="2">cv. WT478/WT964</strain>
        <tissue evidence="1">Leaves</tissue>
    </source>
</reference>
<keyword evidence="2" id="KW-1185">Reference proteome</keyword>
<dbReference type="EMBL" id="JABWDY010034144">
    <property type="protein sequence ID" value="KAF5182915.1"/>
    <property type="molecule type" value="Genomic_DNA"/>
</dbReference>
<evidence type="ECO:0000313" key="2">
    <source>
        <dbReference type="Proteomes" id="UP000554482"/>
    </source>
</evidence>
<name>A0A7J6VFC1_THATH</name>
<accession>A0A7J6VFC1</accession>
<gene>
    <name evidence="1" type="ORF">FRX31_027499</name>
</gene>
<evidence type="ECO:0000313" key="1">
    <source>
        <dbReference type="EMBL" id="KAF5182915.1"/>
    </source>
</evidence>
<proteinExistence type="predicted"/>